<keyword evidence="1" id="KW-1133">Transmembrane helix</keyword>
<dbReference type="Gene3D" id="3.30.70.1440">
    <property type="entry name" value="Multidrug efflux transporter AcrB pore domain"/>
    <property type="match status" value="1"/>
</dbReference>
<dbReference type="Gene3D" id="3.30.70.1430">
    <property type="entry name" value="Multidrug efflux transporter AcrB pore domain"/>
    <property type="match status" value="1"/>
</dbReference>
<dbReference type="InterPro" id="IPR027463">
    <property type="entry name" value="AcrB_DN_DC_subdom"/>
</dbReference>
<feature type="transmembrane region" description="Helical" evidence="1">
    <location>
        <begin position="97"/>
        <end position="118"/>
    </location>
</feature>
<organism evidence="2 3">
    <name type="scientific">Bradyrhizobium brasilense</name>
    <dbReference type="NCBI Taxonomy" id="1419277"/>
    <lineage>
        <taxon>Bacteria</taxon>
        <taxon>Pseudomonadati</taxon>
        <taxon>Pseudomonadota</taxon>
        <taxon>Alphaproteobacteria</taxon>
        <taxon>Hyphomicrobiales</taxon>
        <taxon>Nitrobacteraceae</taxon>
        <taxon>Bradyrhizobium</taxon>
    </lineage>
</organism>
<dbReference type="AlphaFoldDB" id="A0A1G7MGY2"/>
<feature type="transmembrane region" description="Helical" evidence="1">
    <location>
        <begin position="437"/>
        <end position="455"/>
    </location>
</feature>
<gene>
    <name evidence="2" type="ORF">SAMN05216337_106330</name>
</gene>
<dbReference type="Gene3D" id="3.30.2090.10">
    <property type="entry name" value="Multidrug efflux transporter AcrB TolC docking domain, DN and DC subdomains"/>
    <property type="match status" value="1"/>
</dbReference>
<feature type="transmembrane region" description="Helical" evidence="1">
    <location>
        <begin position="462"/>
        <end position="482"/>
    </location>
</feature>
<accession>A0A1G7MGY2</accession>
<dbReference type="SUPFAM" id="SSF82866">
    <property type="entry name" value="Multidrug efflux transporter AcrB transmembrane domain"/>
    <property type="match status" value="2"/>
</dbReference>
<dbReference type="PANTHER" id="PTHR32063:SF76">
    <property type="entry name" value="EFFLUX PUMP MEMBRANE TRANSPORTER"/>
    <property type="match status" value="1"/>
</dbReference>
<feature type="transmembrane region" description="Helical" evidence="1">
    <location>
        <begin position="488"/>
        <end position="512"/>
    </location>
</feature>
<name>A0A1G7MGY2_9BRAD</name>
<evidence type="ECO:0000313" key="3">
    <source>
        <dbReference type="Proteomes" id="UP000199245"/>
    </source>
</evidence>
<dbReference type="Pfam" id="PF00873">
    <property type="entry name" value="ACR_tran"/>
    <property type="match status" value="1"/>
</dbReference>
<keyword evidence="1" id="KW-0472">Membrane</keyword>
<dbReference type="GO" id="GO:0005886">
    <property type="term" value="C:plasma membrane"/>
    <property type="evidence" value="ECO:0007669"/>
    <property type="project" value="TreeGrafter"/>
</dbReference>
<dbReference type="Gene3D" id="1.20.1640.10">
    <property type="entry name" value="Multidrug efflux transporter AcrB transmembrane domain"/>
    <property type="match status" value="2"/>
</dbReference>
<reference evidence="2 3" key="1">
    <citation type="submission" date="2016-10" db="EMBL/GenBank/DDBJ databases">
        <authorList>
            <person name="de Groot N.N."/>
        </authorList>
    </citation>
    <scope>NUCLEOTIDE SEQUENCE [LARGE SCALE GENOMIC DNA]</scope>
    <source>
        <strain evidence="2 3">R5</strain>
    </source>
</reference>
<feature type="transmembrane region" description="Helical" evidence="1">
    <location>
        <begin position="564"/>
        <end position="591"/>
    </location>
</feature>
<dbReference type="Proteomes" id="UP000199245">
    <property type="component" value="Unassembled WGS sequence"/>
</dbReference>
<sequence length="614" mass="65019">KKAMAQITAPIIAISLVLLSVFVPIAFIPGISGTLFRQFAVTISAAMVISALNALTLSPALCAVFLRHGGPRRGIMGRVLGSIDWVRDRYAGVVQRLVRVAVLSLVAVLVFAGAVFGVSKITPTGFLPEEDQGAFFIAVQLPDGASVARTSEVTKQVEALLKKNPAIDHVLSIIGFSLLDGASEPNSAFMVARMKAFADRKAVTDSVQAAIGQTFVGGSQIRQASVLPFNLPPIIGLSTSGGFEYQLEALEGQDPASLSSVMGGLIGAANRNPNLARVFSTFTATNPSVYLDIDRAKAQALGLNMADVFTALQATLGGIYVNNFNLFGRTWQVNVQGDAADRRDIPDIWQIYVRNSGGEMVPIRSIASLRIVTGPQVITRYNNYRSVTVNGSPAAGVSSGTAIATMAELSKSTLPSGYSYEWTGTAYQEQAASGQTGIILGLAVLFAYLFLVALYESWTIPIPVLLSVTVGVFGSYLAIKLAGLNLDLYGQIGLVVLIALAAKNGILIVEFAKEQREAGKPIAEAATMGAQMRFRAVMMTSIAFILGLVPLVVATGAAEISRRAVGTAVFGGMFAASSVGIFLVPMLFVTFQGWREGVKNRFGRRTKAEQPASH</sequence>
<keyword evidence="1" id="KW-0812">Transmembrane</keyword>
<dbReference type="PRINTS" id="PR00702">
    <property type="entry name" value="ACRIFLAVINRP"/>
</dbReference>
<feature type="non-terminal residue" evidence="2">
    <location>
        <position position="1"/>
    </location>
</feature>
<evidence type="ECO:0000313" key="2">
    <source>
        <dbReference type="EMBL" id="SDF60896.1"/>
    </source>
</evidence>
<evidence type="ECO:0000256" key="1">
    <source>
        <dbReference type="SAM" id="Phobius"/>
    </source>
</evidence>
<dbReference type="PANTHER" id="PTHR32063">
    <property type="match status" value="1"/>
</dbReference>
<feature type="transmembrane region" description="Helical" evidence="1">
    <location>
        <begin position="39"/>
        <end position="66"/>
    </location>
</feature>
<proteinExistence type="predicted"/>
<feature type="transmembrane region" description="Helical" evidence="1">
    <location>
        <begin position="536"/>
        <end position="558"/>
    </location>
</feature>
<dbReference type="SUPFAM" id="SSF82714">
    <property type="entry name" value="Multidrug efflux transporter AcrB TolC docking domain, DN and DC subdomains"/>
    <property type="match status" value="1"/>
</dbReference>
<protein>
    <submittedName>
        <fullName evidence="2">Hydrophobe/amphiphile efflux-1 (HAE1) family protein</fullName>
    </submittedName>
</protein>
<dbReference type="EMBL" id="FMZW01000063">
    <property type="protein sequence ID" value="SDF60896.1"/>
    <property type="molecule type" value="Genomic_DNA"/>
</dbReference>
<feature type="transmembrane region" description="Helical" evidence="1">
    <location>
        <begin position="7"/>
        <end position="27"/>
    </location>
</feature>
<dbReference type="GO" id="GO:0042910">
    <property type="term" value="F:xenobiotic transmembrane transporter activity"/>
    <property type="evidence" value="ECO:0007669"/>
    <property type="project" value="TreeGrafter"/>
</dbReference>
<dbReference type="RefSeq" id="WP_176937237.1">
    <property type="nucleotide sequence ID" value="NZ_FMZW01000063.1"/>
</dbReference>
<dbReference type="InterPro" id="IPR001036">
    <property type="entry name" value="Acrflvin-R"/>
</dbReference>
<dbReference type="SUPFAM" id="SSF82693">
    <property type="entry name" value="Multidrug efflux transporter AcrB pore domain, PN1, PN2, PC1 and PC2 subdomains"/>
    <property type="match status" value="1"/>
</dbReference>